<evidence type="ECO:0000313" key="1">
    <source>
        <dbReference type="EMBL" id="CAK5118720.1"/>
    </source>
</evidence>
<comment type="caution">
    <text evidence="1">The sequence shown here is derived from an EMBL/GenBank/DDBJ whole genome shotgun (WGS) entry which is preliminary data.</text>
</comment>
<sequence>MLKNWRIPYIPEYNTNVPVDDDFPSDPPTPILPNIPEGIDAPLVSDHLPPRQIIKRGQTEEFEGTKRWKKGYDENKEAKLRREQRRRGYLQRKSHIREQKIPIDQTALVQTRRQDDIQRRQKLKRKWEGPDESPLIALKRVKPVTKQQSAKAGREWMLRLIKAKRKEAGIKRFKPTLW</sequence>
<name>A0ACB1B5I8_MELEN</name>
<accession>A0ACB1B5I8</accession>
<dbReference type="EMBL" id="CAVMJV010000166">
    <property type="protein sequence ID" value="CAK5118720.1"/>
    <property type="molecule type" value="Genomic_DNA"/>
</dbReference>
<proteinExistence type="predicted"/>
<reference evidence="1" key="1">
    <citation type="submission" date="2023-11" db="EMBL/GenBank/DDBJ databases">
        <authorList>
            <person name="Poullet M."/>
        </authorList>
    </citation>
    <scope>NUCLEOTIDE SEQUENCE</scope>
    <source>
        <strain evidence="1">E1834</strain>
    </source>
</reference>
<protein>
    <submittedName>
        <fullName evidence="1">Uncharacterized protein</fullName>
    </submittedName>
</protein>
<gene>
    <name evidence="1" type="ORF">MENTE1834_LOCUS46338</name>
</gene>
<dbReference type="Proteomes" id="UP001497535">
    <property type="component" value="Unassembled WGS sequence"/>
</dbReference>
<organism evidence="1 2">
    <name type="scientific">Meloidogyne enterolobii</name>
    <name type="common">Root-knot nematode worm</name>
    <name type="synonym">Meloidogyne mayaguensis</name>
    <dbReference type="NCBI Taxonomy" id="390850"/>
    <lineage>
        <taxon>Eukaryota</taxon>
        <taxon>Metazoa</taxon>
        <taxon>Ecdysozoa</taxon>
        <taxon>Nematoda</taxon>
        <taxon>Chromadorea</taxon>
        <taxon>Rhabditida</taxon>
        <taxon>Tylenchina</taxon>
        <taxon>Tylenchomorpha</taxon>
        <taxon>Tylenchoidea</taxon>
        <taxon>Meloidogynidae</taxon>
        <taxon>Meloidogyninae</taxon>
        <taxon>Meloidogyne</taxon>
    </lineage>
</organism>
<evidence type="ECO:0000313" key="2">
    <source>
        <dbReference type="Proteomes" id="UP001497535"/>
    </source>
</evidence>
<keyword evidence="2" id="KW-1185">Reference proteome</keyword>